<dbReference type="Gene3D" id="3.40.50.720">
    <property type="entry name" value="NAD(P)-binding Rossmann-like Domain"/>
    <property type="match status" value="1"/>
</dbReference>
<evidence type="ECO:0000259" key="3">
    <source>
        <dbReference type="Pfam" id="PF01370"/>
    </source>
</evidence>
<dbReference type="RefSeq" id="WP_022193176.1">
    <property type="nucleotide sequence ID" value="NZ_CZBM01000002.1"/>
</dbReference>
<keyword evidence="2" id="KW-0472">Membrane</keyword>
<dbReference type="SUPFAM" id="SSF51735">
    <property type="entry name" value="NAD(P)-binding Rossmann-fold domains"/>
    <property type="match status" value="1"/>
</dbReference>
<dbReference type="Proteomes" id="UP000095332">
    <property type="component" value="Unassembled WGS sequence"/>
</dbReference>
<name>A0A174S0B1_PARDI</name>
<keyword evidence="2" id="KW-1133">Transmembrane helix</keyword>
<feature type="transmembrane region" description="Helical" evidence="2">
    <location>
        <begin position="36"/>
        <end position="56"/>
    </location>
</feature>
<keyword evidence="4" id="KW-0456">Lyase</keyword>
<sequence length="355" mass="40227">MKICEGIQRMSIYEDDMESILLADYIDWKKLKEKTIVVTGATGLIGSTLIKTLLYVSRKMNLKLRVIALIRNQDKAKKIYETFIKSYDELEFVLGDITNIIINASKIDYIIHGANPTSSRYFVSNPVEVIRVSFEGTCNLLEFAREKKVEGFVYLSTMEVFGTPKRGYKVTEKDAGSFDSTNIRNSYPLSKQLCENLCCSYAMEYGVPTKIVRLSQTFGPGVSFNDRRVFAEFARCAITGENIILKTKGETKRNYLYTADAVAAILTVLLKGVIGQIYTAANEDTFCSIYEMADLVAEKYGIQVVVEEQDISRLGYASTLYLDLDTQKLRNLGWFPKRNLSDMYDRMINVMKGSL</sequence>
<organism evidence="4 5">
    <name type="scientific">Parabacteroides distasonis</name>
    <dbReference type="NCBI Taxonomy" id="823"/>
    <lineage>
        <taxon>Bacteria</taxon>
        <taxon>Pseudomonadati</taxon>
        <taxon>Bacteroidota</taxon>
        <taxon>Bacteroidia</taxon>
        <taxon>Bacteroidales</taxon>
        <taxon>Tannerellaceae</taxon>
        <taxon>Parabacteroides</taxon>
    </lineage>
</organism>
<keyword evidence="2" id="KW-0812">Transmembrane</keyword>
<proteinExistence type="inferred from homology"/>
<dbReference type="EC" id="4.2.1.46" evidence="4"/>
<reference evidence="4 5" key="1">
    <citation type="submission" date="2015-09" db="EMBL/GenBank/DDBJ databases">
        <authorList>
            <consortium name="Pathogen Informatics"/>
        </authorList>
    </citation>
    <scope>NUCLEOTIDE SEQUENCE [LARGE SCALE GENOMIC DNA]</scope>
    <source>
        <strain evidence="4 5">2789STDY5834948</strain>
    </source>
</reference>
<feature type="domain" description="NAD-dependent epimerase/dehydratase" evidence="3">
    <location>
        <begin position="36"/>
        <end position="279"/>
    </location>
</feature>
<dbReference type="AlphaFoldDB" id="A0A174S0B1"/>
<evidence type="ECO:0000256" key="1">
    <source>
        <dbReference type="ARBA" id="ARBA00007637"/>
    </source>
</evidence>
<dbReference type="InterPro" id="IPR001509">
    <property type="entry name" value="Epimerase_deHydtase"/>
</dbReference>
<gene>
    <name evidence="4" type="primary">rmlB</name>
    <name evidence="4" type="ORF">ERS852560_00892</name>
</gene>
<dbReference type="PANTHER" id="PTHR43000">
    <property type="entry name" value="DTDP-D-GLUCOSE 4,6-DEHYDRATASE-RELATED"/>
    <property type="match status" value="1"/>
</dbReference>
<dbReference type="InterPro" id="IPR036291">
    <property type="entry name" value="NAD(P)-bd_dom_sf"/>
</dbReference>
<dbReference type="Pfam" id="PF01370">
    <property type="entry name" value="Epimerase"/>
    <property type="match status" value="1"/>
</dbReference>
<comment type="similarity">
    <text evidence="1">Belongs to the NAD(P)-dependent epimerase/dehydratase family.</text>
</comment>
<evidence type="ECO:0000313" key="4">
    <source>
        <dbReference type="EMBL" id="CUP88580.1"/>
    </source>
</evidence>
<dbReference type="EMBL" id="CZBM01000002">
    <property type="protein sequence ID" value="CUP88580.1"/>
    <property type="molecule type" value="Genomic_DNA"/>
</dbReference>
<accession>A0A174S0B1</accession>
<evidence type="ECO:0000313" key="5">
    <source>
        <dbReference type="Proteomes" id="UP000095332"/>
    </source>
</evidence>
<evidence type="ECO:0000256" key="2">
    <source>
        <dbReference type="SAM" id="Phobius"/>
    </source>
</evidence>
<dbReference type="GO" id="GO:0008460">
    <property type="term" value="F:dTDP-glucose 4,6-dehydratase activity"/>
    <property type="evidence" value="ECO:0007669"/>
    <property type="project" value="UniProtKB-EC"/>
</dbReference>
<protein>
    <submittedName>
        <fullName evidence="4">dTDP-glucose 4,6-dehydratase</fullName>
        <ecNumber evidence="4">4.2.1.46</ecNumber>
    </submittedName>
</protein>